<keyword evidence="1" id="KW-1133">Transmembrane helix</keyword>
<keyword evidence="1" id="KW-0472">Membrane</keyword>
<dbReference type="AlphaFoldDB" id="A0A392T4N9"/>
<proteinExistence type="predicted"/>
<comment type="caution">
    <text evidence="2">The sequence shown here is derived from an EMBL/GenBank/DDBJ whole genome shotgun (WGS) entry which is preliminary data.</text>
</comment>
<reference evidence="2 3" key="1">
    <citation type="journal article" date="2018" name="Front. Plant Sci.">
        <title>Red Clover (Trifolium pratense) and Zigzag Clover (T. medium) - A Picture of Genomic Similarities and Differences.</title>
        <authorList>
            <person name="Dluhosova J."/>
            <person name="Istvanek J."/>
            <person name="Nedelnik J."/>
            <person name="Repkova J."/>
        </authorList>
    </citation>
    <scope>NUCLEOTIDE SEQUENCE [LARGE SCALE GENOMIC DNA]</scope>
    <source>
        <strain evidence="3">cv. 10/8</strain>
        <tissue evidence="2">Leaf</tissue>
    </source>
</reference>
<evidence type="ECO:0000313" key="3">
    <source>
        <dbReference type="Proteomes" id="UP000265520"/>
    </source>
</evidence>
<evidence type="ECO:0000256" key="1">
    <source>
        <dbReference type="SAM" id="Phobius"/>
    </source>
</evidence>
<keyword evidence="3" id="KW-1185">Reference proteome</keyword>
<evidence type="ECO:0000313" key="2">
    <source>
        <dbReference type="EMBL" id="MCI56048.1"/>
    </source>
</evidence>
<protein>
    <submittedName>
        <fullName evidence="2">Uncharacterized protein</fullName>
    </submittedName>
</protein>
<organism evidence="2 3">
    <name type="scientific">Trifolium medium</name>
    <dbReference type="NCBI Taxonomy" id="97028"/>
    <lineage>
        <taxon>Eukaryota</taxon>
        <taxon>Viridiplantae</taxon>
        <taxon>Streptophyta</taxon>
        <taxon>Embryophyta</taxon>
        <taxon>Tracheophyta</taxon>
        <taxon>Spermatophyta</taxon>
        <taxon>Magnoliopsida</taxon>
        <taxon>eudicotyledons</taxon>
        <taxon>Gunneridae</taxon>
        <taxon>Pentapetalae</taxon>
        <taxon>rosids</taxon>
        <taxon>fabids</taxon>
        <taxon>Fabales</taxon>
        <taxon>Fabaceae</taxon>
        <taxon>Papilionoideae</taxon>
        <taxon>50 kb inversion clade</taxon>
        <taxon>NPAAA clade</taxon>
        <taxon>Hologalegina</taxon>
        <taxon>IRL clade</taxon>
        <taxon>Trifolieae</taxon>
        <taxon>Trifolium</taxon>
    </lineage>
</organism>
<accession>A0A392T4N9</accession>
<name>A0A392T4N9_9FABA</name>
<feature type="non-terminal residue" evidence="2">
    <location>
        <position position="1"/>
    </location>
</feature>
<dbReference type="EMBL" id="LXQA010506148">
    <property type="protein sequence ID" value="MCI56048.1"/>
    <property type="molecule type" value="Genomic_DNA"/>
</dbReference>
<sequence>GNSFPTVFSNVVDHKDGAENILGNGGIHPLQNNCVETVPEVWIIGLCLFSFLLFCRISGTDDMIKYVMDTRLNLKQSRPREIET</sequence>
<keyword evidence="1" id="KW-0812">Transmembrane</keyword>
<feature type="transmembrane region" description="Helical" evidence="1">
    <location>
        <begin position="41"/>
        <end position="59"/>
    </location>
</feature>
<dbReference type="Proteomes" id="UP000265520">
    <property type="component" value="Unassembled WGS sequence"/>
</dbReference>